<keyword evidence="2" id="KW-1185">Reference proteome</keyword>
<dbReference type="STRING" id="1462996.AWM70_05330"/>
<organism evidence="1 2">
    <name type="scientific">Paenibacillus yonginensis</name>
    <dbReference type="NCBI Taxonomy" id="1462996"/>
    <lineage>
        <taxon>Bacteria</taxon>
        <taxon>Bacillati</taxon>
        <taxon>Bacillota</taxon>
        <taxon>Bacilli</taxon>
        <taxon>Bacillales</taxon>
        <taxon>Paenibacillaceae</taxon>
        <taxon>Paenibacillus</taxon>
    </lineage>
</organism>
<accession>A0A1B1MY33</accession>
<proteinExistence type="predicted"/>
<dbReference type="KEGG" id="pyg:AWM70_05330"/>
<dbReference type="AlphaFoldDB" id="A0A1B1MY33"/>
<dbReference type="RefSeq" id="WP_068694673.1">
    <property type="nucleotide sequence ID" value="NZ_CP014167.1"/>
</dbReference>
<evidence type="ECO:0000313" key="2">
    <source>
        <dbReference type="Proteomes" id="UP000092573"/>
    </source>
</evidence>
<reference evidence="1 2" key="1">
    <citation type="submission" date="2016-01" db="EMBL/GenBank/DDBJ databases">
        <title>Complete Genome Sequence of Paenibacillus yonginensis DCY84, a novel Plant Growth-Promoting Bacteria with Elicitation of Induced Systemic Resistance.</title>
        <authorList>
            <person name="Kim Y.J."/>
            <person name="Yang D.C."/>
            <person name="Sukweenadhi J."/>
        </authorList>
    </citation>
    <scope>NUCLEOTIDE SEQUENCE [LARGE SCALE GENOMIC DNA]</scope>
    <source>
        <strain evidence="1 2">DCY84</strain>
    </source>
</reference>
<evidence type="ECO:0000313" key="1">
    <source>
        <dbReference type="EMBL" id="ANS74067.1"/>
    </source>
</evidence>
<sequence length="80" mass="8944">MVLAEEPQQLSLRLLRFFFMALTNVPDSGQGCNAGEQMKAGGEQLQKNECMFEKCLAKALKQGIIYVGRTFVFILIKDVS</sequence>
<protein>
    <submittedName>
        <fullName evidence="1">Uncharacterized protein</fullName>
    </submittedName>
</protein>
<name>A0A1B1MY33_9BACL</name>
<dbReference type="Proteomes" id="UP000092573">
    <property type="component" value="Chromosome"/>
</dbReference>
<dbReference type="EMBL" id="CP014167">
    <property type="protein sequence ID" value="ANS74067.1"/>
    <property type="molecule type" value="Genomic_DNA"/>
</dbReference>
<gene>
    <name evidence="1" type="ORF">AWM70_05330</name>
</gene>